<dbReference type="AlphaFoldDB" id="A0A8T2PAL9"/>
<dbReference type="EMBL" id="JAFBMS010000010">
    <property type="protein sequence ID" value="KAG9348766.1"/>
    <property type="molecule type" value="Genomic_DNA"/>
</dbReference>
<protein>
    <submittedName>
        <fullName evidence="1">Uncharacterized protein</fullName>
    </submittedName>
</protein>
<evidence type="ECO:0000313" key="1">
    <source>
        <dbReference type="EMBL" id="KAG9348766.1"/>
    </source>
</evidence>
<organism evidence="1 2">
    <name type="scientific">Albula glossodonta</name>
    <name type="common">roundjaw bonefish</name>
    <dbReference type="NCBI Taxonomy" id="121402"/>
    <lineage>
        <taxon>Eukaryota</taxon>
        <taxon>Metazoa</taxon>
        <taxon>Chordata</taxon>
        <taxon>Craniata</taxon>
        <taxon>Vertebrata</taxon>
        <taxon>Euteleostomi</taxon>
        <taxon>Actinopterygii</taxon>
        <taxon>Neopterygii</taxon>
        <taxon>Teleostei</taxon>
        <taxon>Albuliformes</taxon>
        <taxon>Albulidae</taxon>
        <taxon>Albula</taxon>
    </lineage>
</organism>
<dbReference type="Proteomes" id="UP000824540">
    <property type="component" value="Unassembled WGS sequence"/>
</dbReference>
<comment type="caution">
    <text evidence="1">The sequence shown here is derived from an EMBL/GenBank/DDBJ whole genome shotgun (WGS) entry which is preliminary data.</text>
</comment>
<sequence>MGVTIIPAATVTECGEQFGGSPDWTCCHHVAELHPEGSVPFYAIDLVEFHPPNCTCRDYWKSFQHLQCRSGGRGFRIKPTVSPPSCLRQELRLSAVFMTRPIVRP</sequence>
<keyword evidence="2" id="KW-1185">Reference proteome</keyword>
<gene>
    <name evidence="1" type="ORF">JZ751_029083</name>
</gene>
<reference evidence="1" key="1">
    <citation type="thesis" date="2021" institute="BYU ScholarsArchive" country="Provo, UT, USA">
        <title>Applications of and Algorithms for Genome Assembly and Genomic Analyses with an Emphasis on Marine Teleosts.</title>
        <authorList>
            <person name="Pickett B.D."/>
        </authorList>
    </citation>
    <scope>NUCLEOTIDE SEQUENCE</scope>
    <source>
        <strain evidence="1">HI-2016</strain>
    </source>
</reference>
<name>A0A8T2PAL9_9TELE</name>
<accession>A0A8T2PAL9</accession>
<evidence type="ECO:0000313" key="2">
    <source>
        <dbReference type="Proteomes" id="UP000824540"/>
    </source>
</evidence>
<proteinExistence type="predicted"/>